<evidence type="ECO:0000313" key="5">
    <source>
        <dbReference type="Proteomes" id="UP000664360"/>
    </source>
</evidence>
<sequence>MRETDIKSELLSIGELAKITGVNIKSLRYYEQIGVLLPVYVNPSSGYRYYSLAQVSAVELIQACVEIGIPLKELHRFGDSKSSIDYLSFLTYSEELMKQKIDALQQNLKGMQALKEEVELLKKYRHSKNQHIRKMNEKYLYVFPYQPTDNKKTLYTEAAKLFERSLEGGYEPLYDFGFLYEFTDENIQQYMFLEIMPTTNICENIKVLPSGQYACRFTPKNYGENLPELFPEIFSKKGKVLAIEAEAATGTLEEIIYEARVFID</sequence>
<keyword evidence="5" id="KW-1185">Reference proteome</keyword>
<dbReference type="Gene3D" id="1.10.1660.10">
    <property type="match status" value="1"/>
</dbReference>
<dbReference type="PANTHER" id="PTHR30204">
    <property type="entry name" value="REDOX-CYCLING DRUG-SENSING TRANSCRIPTIONAL ACTIVATOR SOXR"/>
    <property type="match status" value="1"/>
</dbReference>
<dbReference type="SMART" id="SM00422">
    <property type="entry name" value="HTH_MERR"/>
    <property type="match status" value="1"/>
</dbReference>
<feature type="coiled-coil region" evidence="2">
    <location>
        <begin position="94"/>
        <end position="121"/>
    </location>
</feature>
<gene>
    <name evidence="4" type="ORF">DOK79_002718</name>
</gene>
<evidence type="ECO:0000256" key="1">
    <source>
        <dbReference type="ARBA" id="ARBA00023125"/>
    </source>
</evidence>
<dbReference type="PANTHER" id="PTHR30204:SF97">
    <property type="entry name" value="MERR FAMILY REGULATORY PROTEIN"/>
    <property type="match status" value="1"/>
</dbReference>
<proteinExistence type="predicted"/>
<dbReference type="InterPro" id="IPR009061">
    <property type="entry name" value="DNA-bd_dom_put_sf"/>
</dbReference>
<reference evidence="4 5" key="1">
    <citation type="submission" date="2024-03" db="EMBL/GenBank/DDBJ databases">
        <title>The Genome Sequence of Enterococcus sp. DIV1094.</title>
        <authorList>
            <consortium name="The Broad Institute Genomics Platform"/>
            <consortium name="The Broad Institute Microbial Omics Core"/>
            <consortium name="The Broad Institute Genomic Center for Infectious Diseases"/>
            <person name="Earl A."/>
            <person name="Manson A."/>
            <person name="Gilmore M."/>
            <person name="Schwartman J."/>
            <person name="Shea T."/>
            <person name="Abouelleil A."/>
            <person name="Cao P."/>
            <person name="Chapman S."/>
            <person name="Cusick C."/>
            <person name="Young S."/>
            <person name="Neafsey D."/>
            <person name="Nusbaum C."/>
            <person name="Birren B."/>
        </authorList>
    </citation>
    <scope>NUCLEOTIDE SEQUENCE [LARGE SCALE GENOMIC DNA]</scope>
    <source>
        <strain evidence="4 5">DIV1094</strain>
    </source>
</reference>
<accession>A0ABZ2SZI2</accession>
<keyword evidence="1" id="KW-0238">DNA-binding</keyword>
<evidence type="ECO:0000259" key="3">
    <source>
        <dbReference type="PROSITE" id="PS50937"/>
    </source>
</evidence>
<organism evidence="4 5">
    <name type="scientific">Candidatus Enterococcus mangumiae</name>
    <dbReference type="NCBI Taxonomy" id="2230878"/>
    <lineage>
        <taxon>Bacteria</taxon>
        <taxon>Bacillati</taxon>
        <taxon>Bacillota</taxon>
        <taxon>Bacilli</taxon>
        <taxon>Lactobacillales</taxon>
        <taxon>Enterococcaceae</taxon>
        <taxon>Enterococcus</taxon>
    </lineage>
</organism>
<dbReference type="Pfam" id="PF13411">
    <property type="entry name" value="MerR_1"/>
    <property type="match status" value="1"/>
</dbReference>
<dbReference type="EMBL" id="CP147250">
    <property type="protein sequence ID" value="WYJ81134.1"/>
    <property type="molecule type" value="Genomic_DNA"/>
</dbReference>
<name>A0ABZ2SZI2_9ENTE</name>
<dbReference type="PROSITE" id="PS00552">
    <property type="entry name" value="HTH_MERR_1"/>
    <property type="match status" value="1"/>
</dbReference>
<dbReference type="RefSeq" id="WP_206858944.1">
    <property type="nucleotide sequence ID" value="NZ_CP147250.1"/>
</dbReference>
<dbReference type="PROSITE" id="PS50937">
    <property type="entry name" value="HTH_MERR_2"/>
    <property type="match status" value="1"/>
</dbReference>
<evidence type="ECO:0000313" key="4">
    <source>
        <dbReference type="EMBL" id="WYJ81134.1"/>
    </source>
</evidence>
<dbReference type="PRINTS" id="PR00040">
    <property type="entry name" value="HTHMERR"/>
</dbReference>
<keyword evidence="2" id="KW-0175">Coiled coil</keyword>
<dbReference type="InterPro" id="IPR047057">
    <property type="entry name" value="MerR_fam"/>
</dbReference>
<feature type="domain" description="HTH merR-type" evidence="3">
    <location>
        <begin position="10"/>
        <end position="80"/>
    </location>
</feature>
<dbReference type="SUPFAM" id="SSF46955">
    <property type="entry name" value="Putative DNA-binding domain"/>
    <property type="match status" value="1"/>
</dbReference>
<dbReference type="InterPro" id="IPR000551">
    <property type="entry name" value="MerR-type_HTH_dom"/>
</dbReference>
<protein>
    <recommendedName>
        <fullName evidence="3">HTH merR-type domain-containing protein</fullName>
    </recommendedName>
</protein>
<evidence type="ECO:0000256" key="2">
    <source>
        <dbReference type="SAM" id="Coils"/>
    </source>
</evidence>
<dbReference type="Proteomes" id="UP000664360">
    <property type="component" value="Chromosome"/>
</dbReference>